<dbReference type="PANTHER" id="PTHR10426">
    <property type="entry name" value="STRICTOSIDINE SYNTHASE-RELATED"/>
    <property type="match status" value="1"/>
</dbReference>
<dbReference type="Pfam" id="PF03088">
    <property type="entry name" value="Str_synth"/>
    <property type="match status" value="1"/>
</dbReference>
<organism evidence="6">
    <name type="scientific">Thermocrispum agreste</name>
    <dbReference type="NCBI Taxonomy" id="37925"/>
    <lineage>
        <taxon>Bacteria</taxon>
        <taxon>Bacillati</taxon>
        <taxon>Actinomycetota</taxon>
        <taxon>Actinomycetes</taxon>
        <taxon>Pseudonocardiales</taxon>
        <taxon>Pseudonocardiaceae</taxon>
        <taxon>Thermocrispum</taxon>
    </lineage>
</organism>
<comment type="similarity">
    <text evidence="1">Belongs to the strictosidine synthase family.</text>
</comment>
<dbReference type="InterPro" id="IPR018119">
    <property type="entry name" value="Strictosidine_synth_cons-reg"/>
</dbReference>
<evidence type="ECO:0000313" key="7">
    <source>
        <dbReference type="Proteomes" id="UP000249324"/>
    </source>
</evidence>
<evidence type="ECO:0000259" key="4">
    <source>
        <dbReference type="Pfam" id="PF03088"/>
    </source>
</evidence>
<evidence type="ECO:0000256" key="3">
    <source>
        <dbReference type="ARBA" id="ARBA00023180"/>
    </source>
</evidence>
<dbReference type="STRING" id="1111738.GCA_000427905_00361"/>
<proteinExistence type="inferred from homology"/>
<comment type="caution">
    <text evidence="6">The sequence shown here is derived from an EMBL/GenBank/DDBJ whole genome shotgun (WGS) entry which is preliminary data.</text>
</comment>
<reference evidence="5" key="4">
    <citation type="submission" date="2023-08" db="EMBL/GenBank/DDBJ databases">
        <authorList>
            <person name="Guima S.E.S."/>
            <person name="Martins L.F."/>
            <person name="Silva A.M."/>
            <person name="Setubal J.C."/>
        </authorList>
    </citation>
    <scope>NUCLEOTIDE SEQUENCE</scope>
    <source>
        <strain evidence="5">ZC4RG45</strain>
    </source>
</reference>
<dbReference type="Gene3D" id="2.120.10.30">
    <property type="entry name" value="TolB, C-terminal domain"/>
    <property type="match status" value="1"/>
</dbReference>
<dbReference type="EMBL" id="QGUI02000001">
    <property type="protein sequence ID" value="MFO7190632.1"/>
    <property type="molecule type" value="Genomic_DNA"/>
</dbReference>
<evidence type="ECO:0000313" key="5">
    <source>
        <dbReference type="EMBL" id="MFO7190632.1"/>
    </source>
</evidence>
<sequence>MSRFEALQLIKEFLFPGRHSGTAIPPLDGGLTPNDALEEAKLVVELPEPDDVLLDADQLYVTSGNTLLRMPADGGDPVTVAEFGGEAGALARLVDGRLLVAVAGVGVVAVTADGRTEVVLDQVAGRPLRCPTDFAVAADGSVLVTDGSSKHAGQQWVHDLMECNRLGRLVRFDPDSGSADLLADELGYASGVTLTEDGAAAVVSEAWTHRISTFPLDGGQPSVLKQNLPGYPGRLQPAAGGGYWLAMFALRTQLVEFVLTQRYYVEEMMRTIEPDLWIRPALRGLNSGLEPLQGGQIRKLGVVKPWAPPRSYGLAVRLDPDGYPASSLHSRGGGSRHGVTSVRQCGQRVLIASRGGDCVVEVSHP</sequence>
<dbReference type="EMBL" id="QGUI01000709">
    <property type="protein sequence ID" value="PZM92316.1"/>
    <property type="molecule type" value="Genomic_DNA"/>
</dbReference>
<accession>A0A2W4L9I6</accession>
<dbReference type="GO" id="GO:0016787">
    <property type="term" value="F:hydrolase activity"/>
    <property type="evidence" value="ECO:0007669"/>
    <property type="project" value="TreeGrafter"/>
</dbReference>
<gene>
    <name evidence="5" type="ORF">DIU77_000090</name>
    <name evidence="6" type="ORF">DIU77_16015</name>
</gene>
<evidence type="ECO:0000256" key="2">
    <source>
        <dbReference type="ARBA" id="ARBA00022553"/>
    </source>
</evidence>
<dbReference type="Proteomes" id="UP000249324">
    <property type="component" value="Unassembled WGS sequence"/>
</dbReference>
<evidence type="ECO:0000256" key="1">
    <source>
        <dbReference type="ARBA" id="ARBA00009191"/>
    </source>
</evidence>
<reference evidence="5" key="2">
    <citation type="submission" date="2018-05" db="EMBL/GenBank/DDBJ databases">
        <authorList>
            <person name="Moura L."/>
            <person name="Setubal J.C."/>
        </authorList>
    </citation>
    <scope>NUCLEOTIDE SEQUENCE</scope>
    <source>
        <strain evidence="5">ZC4RG45</strain>
    </source>
</reference>
<dbReference type="AlphaFoldDB" id="A0A2W4L9I6"/>
<feature type="domain" description="Strictosidine synthase conserved region" evidence="4">
    <location>
        <begin position="136"/>
        <end position="212"/>
    </location>
</feature>
<reference evidence="5 7" key="3">
    <citation type="journal article" date="2021" name="BMC Genomics">
        <title>Genome-resolved metagenome and metatranscriptome analyses of thermophilic composting reveal key bacterial players and their metabolic interactions.</title>
        <authorList>
            <person name="Braga L.P.P."/>
            <person name="Pereira R.V."/>
            <person name="Martins L.F."/>
            <person name="Moura L.M.S."/>
            <person name="Sanchez F.B."/>
            <person name="Patane J.S.L."/>
            <person name="da Silva A.M."/>
            <person name="Setubal J.C."/>
        </authorList>
    </citation>
    <scope>NUCLEOTIDE SEQUENCE [LARGE SCALE GENOMIC DNA]</scope>
    <source>
        <strain evidence="5">ZC4RG45</strain>
    </source>
</reference>
<evidence type="ECO:0000313" key="6">
    <source>
        <dbReference type="EMBL" id="PZM92316.1"/>
    </source>
</evidence>
<name>A0A2W4L9I6_9PSEU</name>
<keyword evidence="3" id="KW-0325">Glycoprotein</keyword>
<protein>
    <submittedName>
        <fullName evidence="5">SMP-30/gluconolactonase/LRE family protein</fullName>
    </submittedName>
    <submittedName>
        <fullName evidence="6">Strictosidine synthase</fullName>
    </submittedName>
</protein>
<dbReference type="PANTHER" id="PTHR10426:SF88">
    <property type="entry name" value="ADIPOCYTE PLASMA MEMBRANE-ASSOCIATED PROTEIN HEMOMUCIN-RELATED"/>
    <property type="match status" value="1"/>
</dbReference>
<dbReference type="InterPro" id="IPR011042">
    <property type="entry name" value="6-blade_b-propeller_TolB-like"/>
</dbReference>
<reference evidence="6" key="1">
    <citation type="submission" date="2018-05" db="EMBL/GenBank/DDBJ databases">
        <authorList>
            <person name="Lanie J.A."/>
            <person name="Ng W.-L."/>
            <person name="Kazmierczak K.M."/>
            <person name="Andrzejewski T.M."/>
            <person name="Davidsen T.M."/>
            <person name="Wayne K.J."/>
            <person name="Tettelin H."/>
            <person name="Glass J.I."/>
            <person name="Rusch D."/>
            <person name="Podicherti R."/>
            <person name="Tsui H.-C.T."/>
            <person name="Winkler M.E."/>
        </authorList>
    </citation>
    <scope>NUCLEOTIDE SEQUENCE</scope>
    <source>
        <strain evidence="6">ZC4RG45</strain>
    </source>
</reference>
<keyword evidence="2" id="KW-0597">Phosphoprotein</keyword>
<dbReference type="SUPFAM" id="SSF63829">
    <property type="entry name" value="Calcium-dependent phosphotriesterase"/>
    <property type="match status" value="1"/>
</dbReference>